<sequence>MAGMCDFTCNSGFDKQGGTCVSTCNPYRCPEIPVSGVVFCNVEGACDFTCSLGSARQGDICVSTQTGCIPSGCIGTCRGNVCVMGCPNGYTNQNGVGNCVPIGSGCNVATCPTVPNSVSVCTVSGCDFVCNSRYTKLGGACFAIL</sequence>
<evidence type="ECO:0000313" key="1">
    <source>
        <dbReference type="EMBL" id="SCZ91809.1"/>
    </source>
</evidence>
<reference evidence="2" key="1">
    <citation type="submission" date="2016-10" db="EMBL/GenBank/DDBJ databases">
        <authorList>
            <person name="Jeantristanb JTB J.-T."/>
            <person name="Ricardo R."/>
        </authorList>
    </citation>
    <scope>NUCLEOTIDE SEQUENCE [LARGE SCALE GENOMIC DNA]</scope>
</reference>
<accession>A0A2X0LPM1</accession>
<dbReference type="EMBL" id="FMWP01000017">
    <property type="protein sequence ID" value="SCZ91809.1"/>
    <property type="molecule type" value="Genomic_DNA"/>
</dbReference>
<evidence type="ECO:0000313" key="2">
    <source>
        <dbReference type="Proteomes" id="UP000249723"/>
    </source>
</evidence>
<dbReference type="AlphaFoldDB" id="A0A2X0LPM1"/>
<name>A0A2X0LPM1_9BASI</name>
<organism evidence="1 2">
    <name type="scientific">Microbotryum saponariae</name>
    <dbReference type="NCBI Taxonomy" id="289078"/>
    <lineage>
        <taxon>Eukaryota</taxon>
        <taxon>Fungi</taxon>
        <taxon>Dikarya</taxon>
        <taxon>Basidiomycota</taxon>
        <taxon>Pucciniomycotina</taxon>
        <taxon>Microbotryomycetes</taxon>
        <taxon>Microbotryales</taxon>
        <taxon>Microbotryaceae</taxon>
        <taxon>Microbotryum</taxon>
    </lineage>
</organism>
<protein>
    <submittedName>
        <fullName evidence="1">BZ3500_MvSof-1268-A1-R1_Chr5-3g08150 protein</fullName>
    </submittedName>
</protein>
<proteinExistence type="predicted"/>
<keyword evidence="2" id="KW-1185">Reference proteome</keyword>
<dbReference type="Proteomes" id="UP000249723">
    <property type="component" value="Unassembled WGS sequence"/>
</dbReference>
<gene>
    <name evidence="1" type="ORF">BZ3500_MVSOF-1268-A1-R1_CHR5-3G08150</name>
</gene>